<gene>
    <name evidence="1" type="ORF">UFOVP405_41</name>
</gene>
<accession>A0A6J5M4T6</accession>
<organism evidence="1">
    <name type="scientific">uncultured Caudovirales phage</name>
    <dbReference type="NCBI Taxonomy" id="2100421"/>
    <lineage>
        <taxon>Viruses</taxon>
        <taxon>Duplodnaviria</taxon>
        <taxon>Heunggongvirae</taxon>
        <taxon>Uroviricota</taxon>
        <taxon>Caudoviricetes</taxon>
        <taxon>Peduoviridae</taxon>
        <taxon>Maltschvirus</taxon>
        <taxon>Maltschvirus maltsch</taxon>
    </lineage>
</organism>
<protein>
    <submittedName>
        <fullName evidence="1">Uncharacterized protein</fullName>
    </submittedName>
</protein>
<proteinExistence type="predicted"/>
<dbReference type="EMBL" id="LR796378">
    <property type="protein sequence ID" value="CAB4140417.1"/>
    <property type="molecule type" value="Genomic_DNA"/>
</dbReference>
<reference evidence="1" key="1">
    <citation type="submission" date="2020-04" db="EMBL/GenBank/DDBJ databases">
        <authorList>
            <person name="Chiriac C."/>
            <person name="Salcher M."/>
            <person name="Ghai R."/>
            <person name="Kavagutti S V."/>
        </authorList>
    </citation>
    <scope>NUCLEOTIDE SEQUENCE</scope>
</reference>
<evidence type="ECO:0000313" key="1">
    <source>
        <dbReference type="EMBL" id="CAB4140417.1"/>
    </source>
</evidence>
<sequence length="109" mass="12153">MRLQTRAYVLAHGGDPDAMSEDDFRLVMVSYADGIIGNKKVLSTLGSLTAGVFNYLRSDKSKSYSLEDIIGTAHDYIYPPLTAEQKQNDVNQRLKTFLSSRQGSEAYIK</sequence>
<name>A0A6J5M4T6_9CAUD</name>